<organism evidence="2 3">
    <name type="scientific">Collichthys lucidus</name>
    <name type="common">Big head croaker</name>
    <name type="synonym">Sciaena lucida</name>
    <dbReference type="NCBI Taxonomy" id="240159"/>
    <lineage>
        <taxon>Eukaryota</taxon>
        <taxon>Metazoa</taxon>
        <taxon>Chordata</taxon>
        <taxon>Craniata</taxon>
        <taxon>Vertebrata</taxon>
        <taxon>Euteleostomi</taxon>
        <taxon>Actinopterygii</taxon>
        <taxon>Neopterygii</taxon>
        <taxon>Teleostei</taxon>
        <taxon>Neoteleostei</taxon>
        <taxon>Acanthomorphata</taxon>
        <taxon>Eupercaria</taxon>
        <taxon>Sciaenidae</taxon>
        <taxon>Collichthys</taxon>
    </lineage>
</organism>
<evidence type="ECO:0000256" key="1">
    <source>
        <dbReference type="SAM" id="MobiDB-lite"/>
    </source>
</evidence>
<feature type="region of interest" description="Disordered" evidence="1">
    <location>
        <begin position="10"/>
        <end position="43"/>
    </location>
</feature>
<reference evidence="2 3" key="1">
    <citation type="submission" date="2019-01" db="EMBL/GenBank/DDBJ databases">
        <title>Genome Assembly of Collichthys lucidus.</title>
        <authorList>
            <person name="Cai M."/>
            <person name="Xiao S."/>
        </authorList>
    </citation>
    <scope>NUCLEOTIDE SEQUENCE [LARGE SCALE GENOMIC DNA]</scope>
    <source>
        <strain evidence="2">JT15FE1705JMU</strain>
        <tissue evidence="2">Muscle</tissue>
    </source>
</reference>
<evidence type="ECO:0000313" key="3">
    <source>
        <dbReference type="Proteomes" id="UP000298787"/>
    </source>
</evidence>
<dbReference type="Proteomes" id="UP000298787">
    <property type="component" value="Chromosome 3"/>
</dbReference>
<dbReference type="Pfam" id="PF11771">
    <property type="entry name" value="DUF3314"/>
    <property type="match status" value="1"/>
</dbReference>
<dbReference type="InterPro" id="IPR021748">
    <property type="entry name" value="DUF3314"/>
</dbReference>
<proteinExistence type="predicted"/>
<keyword evidence="3" id="KW-1185">Reference proteome</keyword>
<dbReference type="PANTHER" id="PTHR36292:SF1">
    <property type="entry name" value="UPF0575 PROTEIN C19ORF67"/>
    <property type="match status" value="1"/>
</dbReference>
<dbReference type="PANTHER" id="PTHR36292">
    <property type="entry name" value="UPF0575 PROTEIN C19ORF67"/>
    <property type="match status" value="1"/>
</dbReference>
<dbReference type="EMBL" id="CM014080">
    <property type="protein sequence ID" value="TKS68869.1"/>
    <property type="molecule type" value="Genomic_DNA"/>
</dbReference>
<sequence>MSDIEVQVEVRVASDSPSGQQEAVSGETASDITGSLQHTGHPDVEEPLSLLASVALAPPRGDPAACGRVEGSLQSMQLQLQFQSLMSEAAKLQDCLANVQGQIEKDALAAEVPSFLYTCQRYFNQLESAAQSTVPQLGSQAFDIYPWCMQLLDFSQQLCDRLVQLVVAYASYGLLCLDETRPNSVSHFCIGQRQLGRLRLSTFLYCKPTPYLARVNTGLYKRMRWNVDRLGDEQQQTGGEQGGEREAETVGDTEYYFLCYEDIPNEHRAAGGDCAGPFHDNMLRMWSIGQWVQINPNLDTEDIYDWILCEVPQASYHRLRFLGSAEPSSCSATDFLQQLLLSRQTKE</sequence>
<gene>
    <name evidence="2" type="ORF">D9C73_002932</name>
</gene>
<protein>
    <submittedName>
        <fullName evidence="2">UPF0575 protein C19orf67-like protein</fullName>
    </submittedName>
</protein>
<evidence type="ECO:0000313" key="2">
    <source>
        <dbReference type="EMBL" id="TKS68869.1"/>
    </source>
</evidence>
<feature type="compositionally biased region" description="Polar residues" evidence="1">
    <location>
        <begin position="15"/>
        <end position="38"/>
    </location>
</feature>
<dbReference type="AlphaFoldDB" id="A0A4U5U4A2"/>
<accession>A0A4U5U4A2</accession>
<name>A0A4U5U4A2_COLLU</name>